<dbReference type="Gene3D" id="3.40.190.80">
    <property type="match status" value="1"/>
</dbReference>
<dbReference type="AlphaFoldDB" id="A0A381N6C5"/>
<accession>A0A381N6C5</accession>
<evidence type="ECO:0000256" key="1">
    <source>
        <dbReference type="ARBA" id="ARBA00001946"/>
    </source>
</evidence>
<dbReference type="SUPFAM" id="SSF56655">
    <property type="entry name" value="Carbohydrate phosphatase"/>
    <property type="match status" value="1"/>
</dbReference>
<dbReference type="PROSITE" id="PS00629">
    <property type="entry name" value="IMP_1"/>
    <property type="match status" value="1"/>
</dbReference>
<dbReference type="InterPro" id="IPR020583">
    <property type="entry name" value="Inositol_monoP_metal-BS"/>
</dbReference>
<dbReference type="Gene3D" id="3.30.540.10">
    <property type="entry name" value="Fructose-1,6-Bisphosphatase, subunit A, domain 1"/>
    <property type="match status" value="1"/>
</dbReference>
<dbReference type="GO" id="GO:0008934">
    <property type="term" value="F:inositol monophosphate 1-phosphatase activity"/>
    <property type="evidence" value="ECO:0007669"/>
    <property type="project" value="TreeGrafter"/>
</dbReference>
<gene>
    <name evidence="5" type="ORF">METZ01_LOCUS2007</name>
</gene>
<name>A0A381N6C5_9ZZZZ</name>
<dbReference type="FunFam" id="3.30.540.10:FF:000003">
    <property type="entry name" value="Inositol-1-monophosphatase"/>
    <property type="match status" value="1"/>
</dbReference>
<reference evidence="5" key="1">
    <citation type="submission" date="2018-05" db="EMBL/GenBank/DDBJ databases">
        <authorList>
            <person name="Lanie J.A."/>
            <person name="Ng W.-L."/>
            <person name="Kazmierczak K.M."/>
            <person name="Andrzejewski T.M."/>
            <person name="Davidsen T.M."/>
            <person name="Wayne K.J."/>
            <person name="Tettelin H."/>
            <person name="Glass J.I."/>
            <person name="Rusch D."/>
            <person name="Podicherti R."/>
            <person name="Tsui H.-C.T."/>
            <person name="Winkler M.E."/>
        </authorList>
    </citation>
    <scope>NUCLEOTIDE SEQUENCE</scope>
</reference>
<dbReference type="PANTHER" id="PTHR20854:SF4">
    <property type="entry name" value="INOSITOL-1-MONOPHOSPHATASE-RELATED"/>
    <property type="match status" value="1"/>
</dbReference>
<dbReference type="GO" id="GO:0007165">
    <property type="term" value="P:signal transduction"/>
    <property type="evidence" value="ECO:0007669"/>
    <property type="project" value="TreeGrafter"/>
</dbReference>
<dbReference type="PANTHER" id="PTHR20854">
    <property type="entry name" value="INOSITOL MONOPHOSPHATASE"/>
    <property type="match status" value="1"/>
</dbReference>
<comment type="cofactor">
    <cofactor evidence="1">
        <name>Mg(2+)</name>
        <dbReference type="ChEBI" id="CHEBI:18420"/>
    </cofactor>
</comment>
<keyword evidence="4" id="KW-0460">Magnesium</keyword>
<evidence type="ECO:0000313" key="5">
    <source>
        <dbReference type="EMBL" id="SUZ49153.1"/>
    </source>
</evidence>
<evidence type="ECO:0008006" key="6">
    <source>
        <dbReference type="Google" id="ProtNLM"/>
    </source>
</evidence>
<evidence type="ECO:0000256" key="3">
    <source>
        <dbReference type="ARBA" id="ARBA00022801"/>
    </source>
</evidence>
<sequence>MADRHPSPPGPAVDPALVEFAVDIAREAGALTLRYFRRSDLAVEGKDDGTPVTVADRGAERLLRDRIGEAFGDDAIVGEEEADVSGSSGRTWILDPIDGTQSFVHGVPLFSNLVALEDEHGPAVGVINVPALDECVWAGRGLGCFVDGEPARVSDRADLRGACIVTSGVDYWPSATALDEFVGQGAVIRTWGDAYGYVLVATGRADAMVDPVVFRWDVAPMLTILPEAGGVFTDLSGSVTAEGGDALATNPALLEQILDLVGRR</sequence>
<dbReference type="PRINTS" id="PR00377">
    <property type="entry name" value="IMPHPHTASES"/>
</dbReference>
<dbReference type="EMBL" id="UINC01000105">
    <property type="protein sequence ID" value="SUZ49153.1"/>
    <property type="molecule type" value="Genomic_DNA"/>
</dbReference>
<proteinExistence type="predicted"/>
<evidence type="ECO:0000256" key="2">
    <source>
        <dbReference type="ARBA" id="ARBA00022723"/>
    </source>
</evidence>
<dbReference type="Pfam" id="PF00459">
    <property type="entry name" value="Inositol_P"/>
    <property type="match status" value="1"/>
</dbReference>
<protein>
    <recommendedName>
        <fullName evidence="6">Histidinol-phosphatase</fullName>
    </recommendedName>
</protein>
<dbReference type="InterPro" id="IPR000760">
    <property type="entry name" value="Inositol_monophosphatase-like"/>
</dbReference>
<keyword evidence="2" id="KW-0479">Metal-binding</keyword>
<organism evidence="5">
    <name type="scientific">marine metagenome</name>
    <dbReference type="NCBI Taxonomy" id="408172"/>
    <lineage>
        <taxon>unclassified sequences</taxon>
        <taxon>metagenomes</taxon>
        <taxon>ecological metagenomes</taxon>
    </lineage>
</organism>
<dbReference type="GO" id="GO:0046872">
    <property type="term" value="F:metal ion binding"/>
    <property type="evidence" value="ECO:0007669"/>
    <property type="project" value="UniProtKB-KW"/>
</dbReference>
<keyword evidence="3" id="KW-0378">Hydrolase</keyword>
<dbReference type="GO" id="GO:0006020">
    <property type="term" value="P:inositol metabolic process"/>
    <property type="evidence" value="ECO:0007669"/>
    <property type="project" value="TreeGrafter"/>
</dbReference>
<evidence type="ECO:0000256" key="4">
    <source>
        <dbReference type="ARBA" id="ARBA00022842"/>
    </source>
</evidence>